<comment type="caution">
    <text evidence="1">The sequence shown here is derived from an EMBL/GenBank/DDBJ whole genome shotgun (WGS) entry which is preliminary data.</text>
</comment>
<organism evidence="1 2">
    <name type="scientific">Lyngbya aestuarii BL J</name>
    <dbReference type="NCBI Taxonomy" id="1348334"/>
    <lineage>
        <taxon>Bacteria</taxon>
        <taxon>Bacillati</taxon>
        <taxon>Cyanobacteriota</taxon>
        <taxon>Cyanophyceae</taxon>
        <taxon>Oscillatoriophycideae</taxon>
        <taxon>Oscillatoriales</taxon>
        <taxon>Microcoleaceae</taxon>
        <taxon>Lyngbya</taxon>
    </lineage>
</organism>
<accession>U7QLM5</accession>
<reference evidence="1 2" key="1">
    <citation type="journal article" date="2013" name="Front. Microbiol.">
        <title>Comparative genomic analyses of the cyanobacterium, Lyngbya aestuarii BL J, a powerful hydrogen producer.</title>
        <authorList>
            <person name="Kothari A."/>
            <person name="Vaughn M."/>
            <person name="Garcia-Pichel F."/>
        </authorList>
    </citation>
    <scope>NUCLEOTIDE SEQUENCE [LARGE SCALE GENOMIC DNA]</scope>
    <source>
        <strain evidence="1 2">BL J</strain>
    </source>
</reference>
<name>U7QLM5_9CYAN</name>
<sequence>MIYLITQPATKEQIERMVETLGYIKLAVDIEQGILAGGGELHADCEALLLSSGCQQVNIWGADWYPASQRIEYESLINIRPRQNNRSMTIQDPIIRASVAKIIQGLLANK</sequence>
<proteinExistence type="predicted"/>
<dbReference type="RefSeq" id="WP_023065129.1">
    <property type="nucleotide sequence ID" value="NZ_AUZM01000008.1"/>
</dbReference>
<dbReference type="InterPro" id="IPR043731">
    <property type="entry name" value="DUF5674"/>
</dbReference>
<gene>
    <name evidence="1" type="ORF">M595_1211</name>
</gene>
<dbReference type="Pfam" id="PF18924">
    <property type="entry name" value="DUF5674"/>
    <property type="match status" value="1"/>
</dbReference>
<keyword evidence="2" id="KW-1185">Reference proteome</keyword>
<dbReference type="OrthoDB" id="308382at2"/>
<dbReference type="Proteomes" id="UP000017127">
    <property type="component" value="Unassembled WGS sequence"/>
</dbReference>
<dbReference type="EMBL" id="AUZM01000008">
    <property type="protein sequence ID" value="ERT08783.1"/>
    <property type="molecule type" value="Genomic_DNA"/>
</dbReference>
<evidence type="ECO:0000313" key="1">
    <source>
        <dbReference type="EMBL" id="ERT08783.1"/>
    </source>
</evidence>
<protein>
    <submittedName>
        <fullName evidence="1">Uncharacterized protein</fullName>
    </submittedName>
</protein>
<evidence type="ECO:0000313" key="2">
    <source>
        <dbReference type="Proteomes" id="UP000017127"/>
    </source>
</evidence>
<dbReference type="AlphaFoldDB" id="U7QLM5"/>